<dbReference type="OrthoDB" id="5331396at2759"/>
<sequence length="153" mass="16995">MIGRTLLNQIKAKPFTQQLNTVRFNSTVAQPRMGGFRGGLIGFLVGATVAGSTGYYFLIHDYQVATGLLLHSIRELQLSADKVREYARQIESVANEIAKLKDSTAKIDQIDRLKGDIRKLYDSVGVEVLDLKGQLTDLEKDVNILVKNSSNRN</sequence>
<name>A0A137PAZ8_CONC2</name>
<dbReference type="PANTHER" id="PTHR37849">
    <property type="entry name" value="YALI0E11605P"/>
    <property type="match status" value="1"/>
</dbReference>
<keyword evidence="2" id="KW-1185">Reference proteome</keyword>
<gene>
    <name evidence="1" type="ORF">CONCODRAFT_77988</name>
</gene>
<dbReference type="Proteomes" id="UP000070444">
    <property type="component" value="Unassembled WGS sequence"/>
</dbReference>
<dbReference type="PANTHER" id="PTHR37849:SF1">
    <property type="entry name" value="YALI0E11605P"/>
    <property type="match status" value="1"/>
</dbReference>
<dbReference type="OMA" id="AHVWGIQ"/>
<dbReference type="EMBL" id="KQ964460">
    <property type="protein sequence ID" value="KXN72102.1"/>
    <property type="molecule type" value="Genomic_DNA"/>
</dbReference>
<evidence type="ECO:0000313" key="2">
    <source>
        <dbReference type="Proteomes" id="UP000070444"/>
    </source>
</evidence>
<proteinExistence type="predicted"/>
<protein>
    <submittedName>
        <fullName evidence="1">Uncharacterized protein</fullName>
    </submittedName>
</protein>
<evidence type="ECO:0000313" key="1">
    <source>
        <dbReference type="EMBL" id="KXN72102.1"/>
    </source>
</evidence>
<reference evidence="1 2" key="1">
    <citation type="journal article" date="2015" name="Genome Biol. Evol.">
        <title>Phylogenomic analyses indicate that early fungi evolved digesting cell walls of algal ancestors of land plants.</title>
        <authorList>
            <person name="Chang Y."/>
            <person name="Wang S."/>
            <person name="Sekimoto S."/>
            <person name="Aerts A.L."/>
            <person name="Choi C."/>
            <person name="Clum A."/>
            <person name="LaButti K.M."/>
            <person name="Lindquist E.A."/>
            <person name="Yee Ngan C."/>
            <person name="Ohm R.A."/>
            <person name="Salamov A.A."/>
            <person name="Grigoriev I.V."/>
            <person name="Spatafora J.W."/>
            <person name="Berbee M.L."/>
        </authorList>
    </citation>
    <scope>NUCLEOTIDE SEQUENCE [LARGE SCALE GENOMIC DNA]</scope>
    <source>
        <strain evidence="1 2">NRRL 28638</strain>
    </source>
</reference>
<dbReference type="AlphaFoldDB" id="A0A137PAZ8"/>
<organism evidence="1 2">
    <name type="scientific">Conidiobolus coronatus (strain ATCC 28846 / CBS 209.66 / NRRL 28638)</name>
    <name type="common">Delacroixia coronata</name>
    <dbReference type="NCBI Taxonomy" id="796925"/>
    <lineage>
        <taxon>Eukaryota</taxon>
        <taxon>Fungi</taxon>
        <taxon>Fungi incertae sedis</taxon>
        <taxon>Zoopagomycota</taxon>
        <taxon>Entomophthoromycotina</taxon>
        <taxon>Entomophthoromycetes</taxon>
        <taxon>Entomophthorales</taxon>
        <taxon>Ancylistaceae</taxon>
        <taxon>Conidiobolus</taxon>
    </lineage>
</organism>
<accession>A0A137PAZ8</accession>
<dbReference type="STRING" id="796925.A0A137PAZ8"/>